<keyword evidence="2" id="KW-0732">Signal</keyword>
<accession>A0ABD0KUL7</accession>
<feature type="chain" id="PRO_5044893341" description="CBM2 domain-containing protein" evidence="2">
    <location>
        <begin position="18"/>
        <end position="144"/>
    </location>
</feature>
<dbReference type="InterPro" id="IPR001919">
    <property type="entry name" value="CBD2"/>
</dbReference>
<keyword evidence="5" id="KW-1185">Reference proteome</keyword>
<feature type="compositionally biased region" description="Low complexity" evidence="1">
    <location>
        <begin position="129"/>
        <end position="144"/>
    </location>
</feature>
<dbReference type="SUPFAM" id="SSF49384">
    <property type="entry name" value="Carbohydrate-binding domain"/>
    <property type="match status" value="1"/>
</dbReference>
<feature type="region of interest" description="Disordered" evidence="1">
    <location>
        <begin position="115"/>
        <end position="144"/>
    </location>
</feature>
<gene>
    <name evidence="4" type="ORF">BaRGS_00017776</name>
</gene>
<dbReference type="AlphaFoldDB" id="A0ABD0KUL7"/>
<name>A0ABD0KUL7_9CAEN</name>
<sequence>MLLAALLLLVAGTGTSALTLHAVNHWGGGFQVEANVPICAELDGWKVHLTFSEDVDTLEVWVADATKVNSREFILTNKDFNGVQHNGDTLSFTFLGHGTGDIDPDVGVTVEGMADCSGGGGTLAPGETRPPTTRRPTTVPPNTG</sequence>
<dbReference type="Gene3D" id="2.60.40.290">
    <property type="match status" value="1"/>
</dbReference>
<evidence type="ECO:0000256" key="1">
    <source>
        <dbReference type="SAM" id="MobiDB-lite"/>
    </source>
</evidence>
<dbReference type="InterPro" id="IPR012291">
    <property type="entry name" value="CBM2_carb-bd_dom_sf"/>
</dbReference>
<evidence type="ECO:0000259" key="3">
    <source>
        <dbReference type="Pfam" id="PF00553"/>
    </source>
</evidence>
<dbReference type="Pfam" id="PF00553">
    <property type="entry name" value="CBM_2"/>
    <property type="match status" value="1"/>
</dbReference>
<evidence type="ECO:0000313" key="5">
    <source>
        <dbReference type="Proteomes" id="UP001519460"/>
    </source>
</evidence>
<feature type="domain" description="CBM2" evidence="3">
    <location>
        <begin position="20"/>
        <end position="113"/>
    </location>
</feature>
<proteinExistence type="predicted"/>
<evidence type="ECO:0000313" key="4">
    <source>
        <dbReference type="EMBL" id="KAK7490904.1"/>
    </source>
</evidence>
<dbReference type="Proteomes" id="UP001519460">
    <property type="component" value="Unassembled WGS sequence"/>
</dbReference>
<evidence type="ECO:0000256" key="2">
    <source>
        <dbReference type="SAM" id="SignalP"/>
    </source>
</evidence>
<protein>
    <recommendedName>
        <fullName evidence="3">CBM2 domain-containing protein</fullName>
    </recommendedName>
</protein>
<feature type="signal peptide" evidence="2">
    <location>
        <begin position="1"/>
        <end position="17"/>
    </location>
</feature>
<reference evidence="4 5" key="1">
    <citation type="journal article" date="2023" name="Sci. Data">
        <title>Genome assembly of the Korean intertidal mud-creeper Batillaria attramentaria.</title>
        <authorList>
            <person name="Patra A.K."/>
            <person name="Ho P.T."/>
            <person name="Jun S."/>
            <person name="Lee S.J."/>
            <person name="Kim Y."/>
            <person name="Won Y.J."/>
        </authorList>
    </citation>
    <scope>NUCLEOTIDE SEQUENCE [LARGE SCALE GENOMIC DNA]</scope>
    <source>
        <strain evidence="4">Wonlab-2016</strain>
    </source>
</reference>
<dbReference type="EMBL" id="JACVVK020000121">
    <property type="protein sequence ID" value="KAK7490904.1"/>
    <property type="molecule type" value="Genomic_DNA"/>
</dbReference>
<organism evidence="4 5">
    <name type="scientific">Batillaria attramentaria</name>
    <dbReference type="NCBI Taxonomy" id="370345"/>
    <lineage>
        <taxon>Eukaryota</taxon>
        <taxon>Metazoa</taxon>
        <taxon>Spiralia</taxon>
        <taxon>Lophotrochozoa</taxon>
        <taxon>Mollusca</taxon>
        <taxon>Gastropoda</taxon>
        <taxon>Caenogastropoda</taxon>
        <taxon>Sorbeoconcha</taxon>
        <taxon>Cerithioidea</taxon>
        <taxon>Batillariidae</taxon>
        <taxon>Batillaria</taxon>
    </lineage>
</organism>
<dbReference type="InterPro" id="IPR008965">
    <property type="entry name" value="CBM2/CBM3_carb-bd_dom_sf"/>
</dbReference>
<comment type="caution">
    <text evidence="4">The sequence shown here is derived from an EMBL/GenBank/DDBJ whole genome shotgun (WGS) entry which is preliminary data.</text>
</comment>